<gene>
    <name evidence="5" type="ORF">ACFSJ0_29865</name>
</gene>
<dbReference type="InterPro" id="IPR001926">
    <property type="entry name" value="TrpB-like_PALP"/>
</dbReference>
<evidence type="ECO:0000313" key="5">
    <source>
        <dbReference type="EMBL" id="MFD1541294.1"/>
    </source>
</evidence>
<evidence type="ECO:0000256" key="3">
    <source>
        <dbReference type="ARBA" id="ARBA00022898"/>
    </source>
</evidence>
<evidence type="ECO:0000256" key="2">
    <source>
        <dbReference type="ARBA" id="ARBA00008639"/>
    </source>
</evidence>
<name>A0ABW4GFT3_9ACTN</name>
<dbReference type="EMBL" id="JBHUCM010000025">
    <property type="protein sequence ID" value="MFD1541294.1"/>
    <property type="molecule type" value="Genomic_DNA"/>
</dbReference>
<proteinExistence type="inferred from homology"/>
<comment type="cofactor">
    <cofactor evidence="1">
        <name>pyridoxal 5'-phosphate</name>
        <dbReference type="ChEBI" id="CHEBI:597326"/>
    </cofactor>
</comment>
<comment type="similarity">
    <text evidence="2">Belongs to the ACC deaminase/D-cysteine desulfhydrase family.</text>
</comment>
<dbReference type="Proteomes" id="UP001597097">
    <property type="component" value="Unassembled WGS sequence"/>
</dbReference>
<sequence length="248" mass="25529">MILPIEDTPLHRLPNLARHLGMDADRLWVKREDLTGLAGGGNKARKLAAIVAHALAQGCDHLVTGGGAQSNHARMTAAAANIAGLDCDLVLTPSTPATAAAPTAATPPTVPGDESGNFLLDRILGAHIHRLDAAAMPYHELEDAIQARADRLADQGRRPYAIPIGGSSALGAATYIPVARELRQRLDPDLVVVAAGSGGTHAGLVAGFGDHGKVLGVDVGARPGLSAAVEELAAELSRYGSQAELVWA</sequence>
<evidence type="ECO:0000256" key="1">
    <source>
        <dbReference type="ARBA" id="ARBA00001933"/>
    </source>
</evidence>
<feature type="domain" description="Tryptophan synthase beta chain-like PALP" evidence="4">
    <location>
        <begin position="4"/>
        <end position="229"/>
    </location>
</feature>
<dbReference type="Pfam" id="PF00291">
    <property type="entry name" value="PALP"/>
    <property type="match status" value="1"/>
</dbReference>
<keyword evidence="3" id="KW-0663">Pyridoxal phosphate</keyword>
<comment type="caution">
    <text evidence="5">The sequence shown here is derived from an EMBL/GenBank/DDBJ whole genome shotgun (WGS) entry which is preliminary data.</text>
</comment>
<dbReference type="InterPro" id="IPR027278">
    <property type="entry name" value="ACCD_DCysDesulf"/>
</dbReference>
<dbReference type="SUPFAM" id="SSF53686">
    <property type="entry name" value="Tryptophan synthase beta subunit-like PLP-dependent enzymes"/>
    <property type="match status" value="1"/>
</dbReference>
<keyword evidence="6" id="KW-1185">Reference proteome</keyword>
<accession>A0ABW4GFT3</accession>
<dbReference type="PANTHER" id="PTHR43780">
    <property type="entry name" value="1-AMINOCYCLOPROPANE-1-CARBOXYLATE DEAMINASE-RELATED"/>
    <property type="match status" value="1"/>
</dbReference>
<protein>
    <submittedName>
        <fullName evidence="5">1-aminocyclopropane-1-carboxylate deaminase/D-cysteine desulfhydrase</fullName>
    </submittedName>
</protein>
<evidence type="ECO:0000259" key="4">
    <source>
        <dbReference type="Pfam" id="PF00291"/>
    </source>
</evidence>
<feature type="non-terminal residue" evidence="5">
    <location>
        <position position="248"/>
    </location>
</feature>
<evidence type="ECO:0000313" key="6">
    <source>
        <dbReference type="Proteomes" id="UP001597097"/>
    </source>
</evidence>
<reference evidence="6" key="1">
    <citation type="journal article" date="2019" name="Int. J. Syst. Evol. Microbiol.">
        <title>The Global Catalogue of Microorganisms (GCM) 10K type strain sequencing project: providing services to taxonomists for standard genome sequencing and annotation.</title>
        <authorList>
            <consortium name="The Broad Institute Genomics Platform"/>
            <consortium name="The Broad Institute Genome Sequencing Center for Infectious Disease"/>
            <person name="Wu L."/>
            <person name="Ma J."/>
        </authorList>
    </citation>
    <scope>NUCLEOTIDE SEQUENCE [LARGE SCALE GENOMIC DNA]</scope>
    <source>
        <strain evidence="6">CGMCC 1.15399</strain>
    </source>
</reference>
<dbReference type="PANTHER" id="PTHR43780:SF2">
    <property type="entry name" value="1-AMINOCYCLOPROPANE-1-CARBOXYLATE DEAMINASE-RELATED"/>
    <property type="match status" value="1"/>
</dbReference>
<dbReference type="InterPro" id="IPR036052">
    <property type="entry name" value="TrpB-like_PALP_sf"/>
</dbReference>
<dbReference type="RefSeq" id="WP_378623139.1">
    <property type="nucleotide sequence ID" value="NZ_JBHUCM010000025.1"/>
</dbReference>
<dbReference type="Gene3D" id="3.40.50.1100">
    <property type="match status" value="2"/>
</dbReference>
<organism evidence="5 6">
    <name type="scientific">Nonomuraea guangzhouensis</name>
    <dbReference type="NCBI Taxonomy" id="1291555"/>
    <lineage>
        <taxon>Bacteria</taxon>
        <taxon>Bacillati</taxon>
        <taxon>Actinomycetota</taxon>
        <taxon>Actinomycetes</taxon>
        <taxon>Streptosporangiales</taxon>
        <taxon>Streptosporangiaceae</taxon>
        <taxon>Nonomuraea</taxon>
    </lineage>
</organism>